<feature type="transmembrane region" description="Helical" evidence="4">
    <location>
        <begin position="191"/>
        <end position="208"/>
    </location>
</feature>
<dbReference type="PANTHER" id="PTHR11361:SF152">
    <property type="entry name" value="DNA MISMATCH REPAIR PROTEIN"/>
    <property type="match status" value="1"/>
</dbReference>
<dbReference type="InterPro" id="IPR000432">
    <property type="entry name" value="DNA_mismatch_repair_MutS_C"/>
</dbReference>
<dbReference type="SUPFAM" id="SSF52540">
    <property type="entry name" value="P-loop containing nucleoside triphosphate hydrolases"/>
    <property type="match status" value="1"/>
</dbReference>
<evidence type="ECO:0000259" key="5">
    <source>
        <dbReference type="SMART" id="SM00534"/>
    </source>
</evidence>
<evidence type="ECO:0000313" key="6">
    <source>
        <dbReference type="EMBL" id="MCC9293316.1"/>
    </source>
</evidence>
<keyword evidence="3" id="KW-0238">DNA-binding</keyword>
<dbReference type="Pfam" id="PF00488">
    <property type="entry name" value="MutS_V"/>
    <property type="match status" value="1"/>
</dbReference>
<dbReference type="InterPro" id="IPR036187">
    <property type="entry name" value="DNA_mismatch_repair_MutS_sf"/>
</dbReference>
<protein>
    <submittedName>
        <fullName evidence="6">DNA mismatch repair protein MutS</fullName>
    </submittedName>
</protein>
<dbReference type="RefSeq" id="WP_150359003.1">
    <property type="nucleotide sequence ID" value="NZ_JAJJPB010000001.1"/>
</dbReference>
<keyword evidence="4" id="KW-1133">Transmembrane helix</keyword>
<reference evidence="6" key="1">
    <citation type="submission" date="2021-11" db="EMBL/GenBank/DDBJ databases">
        <authorList>
            <person name="Qingchun L."/>
            <person name="Dong Z."/>
            <person name="Zongwei Q."/>
            <person name="Jia Z."/>
            <person name="Duotao L."/>
        </authorList>
    </citation>
    <scope>NUCLEOTIDE SEQUENCE</scope>
    <source>
        <strain evidence="6">WLY-B-L2</strain>
    </source>
</reference>
<dbReference type="InterPro" id="IPR027417">
    <property type="entry name" value="P-loop_NTPase"/>
</dbReference>
<gene>
    <name evidence="6" type="ORF">LN736_00310</name>
</gene>
<evidence type="ECO:0000313" key="7">
    <source>
        <dbReference type="Proteomes" id="UP001165422"/>
    </source>
</evidence>
<comment type="caution">
    <text evidence="6">The sequence shown here is derived from an EMBL/GenBank/DDBJ whole genome shotgun (WGS) entry which is preliminary data.</text>
</comment>
<keyword evidence="2" id="KW-0067">ATP-binding</keyword>
<dbReference type="SMART" id="SM00534">
    <property type="entry name" value="MUTSac"/>
    <property type="match status" value="1"/>
</dbReference>
<keyword evidence="4" id="KW-0472">Membrane</keyword>
<feature type="transmembrane region" description="Helical" evidence="4">
    <location>
        <begin position="6"/>
        <end position="24"/>
    </location>
</feature>
<name>A0ABS8N0K3_9CLOT</name>
<keyword evidence="4" id="KW-0812">Transmembrane</keyword>
<sequence length="565" mass="65146">MIQVIGYLLVVVTIIAVVSIISILKNNAEIKKRIEEQWGKKSDKKYNRQEINDISGYFRNINLYEKNSFFVDDITWNDLEMNEIFKDMDTTSSTPGAESLYAMLRKPIYDDEALKYRNEIIEYFMKNPEKRKTLQYVLGKLGIKRGISITNYFYNVNHYEHRHSLLNIYRLFRILPIASIAFMIVNLYVGAFSLIICCFINITIHYFFKGRLDYKLRDFAYIINIVKCSNSILKIHVEELGQCIDKLKNASDSVRKIKKFYFSLFNNGTDMAMLMEYMSILFLTDLINYEKMSSVLEQKSDEFKTIYSIIGNIDSCIAIASYRVRIKSYAVPKLHICSSKKNQSIVVKDLVHPLIKGAVPNSLKITESILITGSNASGKSTFLKTLALNIIFAQTICTCTASYFEGYYVKVYTSMALRDDVLGKESYYIVETRSLKRIMDSIDKSIPTVCFVDEILRGTNTVERIAASSQVLKYFTLNNCICIAATHDIELTYILEDYFRNYHFRESIEDNEISFDYKIYPGKSTTQNAIKLLSIFGYGDNIVSGAEEKAASFLKNGLWKKEQIE</sequence>
<evidence type="ECO:0000256" key="4">
    <source>
        <dbReference type="SAM" id="Phobius"/>
    </source>
</evidence>
<dbReference type="Gene3D" id="3.40.50.300">
    <property type="entry name" value="P-loop containing nucleotide triphosphate hydrolases"/>
    <property type="match status" value="1"/>
</dbReference>
<dbReference type="Gene3D" id="1.10.1420.10">
    <property type="match status" value="1"/>
</dbReference>
<dbReference type="Proteomes" id="UP001165422">
    <property type="component" value="Unassembled WGS sequence"/>
</dbReference>
<keyword evidence="7" id="KW-1185">Reference proteome</keyword>
<evidence type="ECO:0000256" key="1">
    <source>
        <dbReference type="ARBA" id="ARBA00022741"/>
    </source>
</evidence>
<evidence type="ECO:0000256" key="2">
    <source>
        <dbReference type="ARBA" id="ARBA00022840"/>
    </source>
</evidence>
<dbReference type="InterPro" id="IPR045076">
    <property type="entry name" value="MutS"/>
</dbReference>
<proteinExistence type="predicted"/>
<evidence type="ECO:0000256" key="3">
    <source>
        <dbReference type="ARBA" id="ARBA00023125"/>
    </source>
</evidence>
<dbReference type="EMBL" id="JAJJPB010000001">
    <property type="protein sequence ID" value="MCC9293316.1"/>
    <property type="molecule type" value="Genomic_DNA"/>
</dbReference>
<dbReference type="SUPFAM" id="SSF48334">
    <property type="entry name" value="DNA repair protein MutS, domain III"/>
    <property type="match status" value="1"/>
</dbReference>
<keyword evidence="1" id="KW-0547">Nucleotide-binding</keyword>
<organism evidence="6 7">
    <name type="scientific">Clostridium aromativorans</name>
    <dbReference type="NCBI Taxonomy" id="2836848"/>
    <lineage>
        <taxon>Bacteria</taxon>
        <taxon>Bacillati</taxon>
        <taxon>Bacillota</taxon>
        <taxon>Clostridia</taxon>
        <taxon>Eubacteriales</taxon>
        <taxon>Clostridiaceae</taxon>
        <taxon>Clostridium</taxon>
    </lineage>
</organism>
<dbReference type="PANTHER" id="PTHR11361">
    <property type="entry name" value="DNA MISMATCH REPAIR PROTEIN MUTS FAMILY MEMBER"/>
    <property type="match status" value="1"/>
</dbReference>
<feature type="domain" description="DNA mismatch repair proteins mutS family" evidence="5">
    <location>
        <begin position="366"/>
        <end position="551"/>
    </location>
</feature>
<accession>A0ABS8N0K3</accession>